<evidence type="ECO:0000259" key="2">
    <source>
        <dbReference type="PROSITE" id="PS50943"/>
    </source>
</evidence>
<proteinExistence type="predicted"/>
<comment type="caution">
    <text evidence="3">The sequence shown here is derived from an EMBL/GenBank/DDBJ whole genome shotgun (WGS) entry which is preliminary data.</text>
</comment>
<keyword evidence="4" id="KW-1185">Reference proteome</keyword>
<protein>
    <submittedName>
        <fullName evidence="3">Transcriptional regulator with XRE-family HTH domain</fullName>
    </submittedName>
</protein>
<dbReference type="PANTHER" id="PTHR46558:SF11">
    <property type="entry name" value="HTH-TYPE TRANSCRIPTIONAL REGULATOR XRE"/>
    <property type="match status" value="1"/>
</dbReference>
<evidence type="ECO:0000313" key="3">
    <source>
        <dbReference type="EMBL" id="MDQ0361499.1"/>
    </source>
</evidence>
<dbReference type="Pfam" id="PF01381">
    <property type="entry name" value="HTH_3"/>
    <property type="match status" value="1"/>
</dbReference>
<name>A0ABU0E3N4_9FIRM</name>
<organism evidence="3 4">
    <name type="scientific">Breznakia pachnodae</name>
    <dbReference type="NCBI Taxonomy" id="265178"/>
    <lineage>
        <taxon>Bacteria</taxon>
        <taxon>Bacillati</taxon>
        <taxon>Bacillota</taxon>
        <taxon>Erysipelotrichia</taxon>
        <taxon>Erysipelotrichales</taxon>
        <taxon>Erysipelotrichaceae</taxon>
        <taxon>Breznakia</taxon>
    </lineage>
</organism>
<dbReference type="SMART" id="SM00530">
    <property type="entry name" value="HTH_XRE"/>
    <property type="match status" value="1"/>
</dbReference>
<sequence>MKYSDLNYEDIGNRIKTFRKEKNLTQQKLADIVDIVTSNVSHIERGTTKVSLPTLVKIANALEVTVDEILCGNVKQAAPLIKKDIAKLLDDCNPKELKILTDILVASKKTIRDNH</sequence>
<dbReference type="PROSITE" id="PS50943">
    <property type="entry name" value="HTH_CROC1"/>
    <property type="match status" value="1"/>
</dbReference>
<dbReference type="EMBL" id="JAUSUR010000004">
    <property type="protein sequence ID" value="MDQ0361499.1"/>
    <property type="molecule type" value="Genomic_DNA"/>
</dbReference>
<dbReference type="Proteomes" id="UP001230220">
    <property type="component" value="Unassembled WGS sequence"/>
</dbReference>
<reference evidence="3 4" key="1">
    <citation type="submission" date="2023-07" db="EMBL/GenBank/DDBJ databases">
        <title>Genomic Encyclopedia of Type Strains, Phase IV (KMG-IV): sequencing the most valuable type-strain genomes for metagenomic binning, comparative biology and taxonomic classification.</title>
        <authorList>
            <person name="Goeker M."/>
        </authorList>
    </citation>
    <scope>NUCLEOTIDE SEQUENCE [LARGE SCALE GENOMIC DNA]</scope>
    <source>
        <strain evidence="3 4">DSM 16784</strain>
    </source>
</reference>
<keyword evidence="1" id="KW-0238">DNA-binding</keyword>
<dbReference type="InterPro" id="IPR010982">
    <property type="entry name" value="Lambda_DNA-bd_dom_sf"/>
</dbReference>
<feature type="domain" description="HTH cro/C1-type" evidence="2">
    <location>
        <begin position="15"/>
        <end position="69"/>
    </location>
</feature>
<dbReference type="InterPro" id="IPR001387">
    <property type="entry name" value="Cro/C1-type_HTH"/>
</dbReference>
<dbReference type="SUPFAM" id="SSF47413">
    <property type="entry name" value="lambda repressor-like DNA-binding domains"/>
    <property type="match status" value="1"/>
</dbReference>
<dbReference type="CDD" id="cd00093">
    <property type="entry name" value="HTH_XRE"/>
    <property type="match status" value="1"/>
</dbReference>
<accession>A0ABU0E3N4</accession>
<evidence type="ECO:0000313" key="4">
    <source>
        <dbReference type="Proteomes" id="UP001230220"/>
    </source>
</evidence>
<gene>
    <name evidence="3" type="ORF">J2S15_002249</name>
</gene>
<evidence type="ECO:0000256" key="1">
    <source>
        <dbReference type="ARBA" id="ARBA00023125"/>
    </source>
</evidence>
<dbReference type="PANTHER" id="PTHR46558">
    <property type="entry name" value="TRACRIPTIONAL REGULATORY PROTEIN-RELATED-RELATED"/>
    <property type="match status" value="1"/>
</dbReference>
<dbReference type="RefSeq" id="WP_307408281.1">
    <property type="nucleotide sequence ID" value="NZ_JAUSUR010000004.1"/>
</dbReference>
<dbReference type="Gene3D" id="1.10.260.40">
    <property type="entry name" value="lambda repressor-like DNA-binding domains"/>
    <property type="match status" value="1"/>
</dbReference>